<reference evidence="2" key="1">
    <citation type="submission" date="2013-12" db="EMBL/GenBank/DDBJ databases">
        <title>The Genome Sequence of Aphanomyces invadans NJM9701.</title>
        <authorList>
            <consortium name="The Broad Institute Genomics Platform"/>
            <person name="Russ C."/>
            <person name="Tyler B."/>
            <person name="van West P."/>
            <person name="Dieguez-Uribeondo J."/>
            <person name="Young S.K."/>
            <person name="Zeng Q."/>
            <person name="Gargeya S."/>
            <person name="Fitzgerald M."/>
            <person name="Abouelleil A."/>
            <person name="Alvarado L."/>
            <person name="Chapman S.B."/>
            <person name="Gainer-Dewar J."/>
            <person name="Goldberg J."/>
            <person name="Griggs A."/>
            <person name="Gujja S."/>
            <person name="Hansen M."/>
            <person name="Howarth C."/>
            <person name="Imamovic A."/>
            <person name="Ireland A."/>
            <person name="Larimer J."/>
            <person name="McCowan C."/>
            <person name="Murphy C."/>
            <person name="Pearson M."/>
            <person name="Poon T.W."/>
            <person name="Priest M."/>
            <person name="Roberts A."/>
            <person name="Saif S."/>
            <person name="Shea T."/>
            <person name="Sykes S."/>
            <person name="Wortman J."/>
            <person name="Nusbaum C."/>
            <person name="Birren B."/>
        </authorList>
    </citation>
    <scope>NUCLEOTIDE SEQUENCE [LARGE SCALE GENOMIC DNA]</scope>
    <source>
        <strain evidence="2">NJM9701</strain>
    </source>
</reference>
<dbReference type="AlphaFoldDB" id="A0A024UEC9"/>
<organism evidence="2">
    <name type="scientific">Aphanomyces invadans</name>
    <dbReference type="NCBI Taxonomy" id="157072"/>
    <lineage>
        <taxon>Eukaryota</taxon>
        <taxon>Sar</taxon>
        <taxon>Stramenopiles</taxon>
        <taxon>Oomycota</taxon>
        <taxon>Saprolegniomycetes</taxon>
        <taxon>Saprolegniales</taxon>
        <taxon>Verrucalvaceae</taxon>
        <taxon>Aphanomyces</taxon>
    </lineage>
</organism>
<dbReference type="VEuPathDB" id="FungiDB:H310_04366"/>
<dbReference type="InterPro" id="IPR011993">
    <property type="entry name" value="PH-like_dom_sf"/>
</dbReference>
<evidence type="ECO:0000313" key="2">
    <source>
        <dbReference type="EMBL" id="ETW03958.1"/>
    </source>
</evidence>
<proteinExistence type="predicted"/>
<name>A0A024UEC9_9STRA</name>
<evidence type="ECO:0000256" key="1">
    <source>
        <dbReference type="SAM" id="MobiDB-lite"/>
    </source>
</evidence>
<dbReference type="OrthoDB" id="159680at2759"/>
<feature type="region of interest" description="Disordered" evidence="1">
    <location>
        <begin position="1"/>
        <end position="37"/>
    </location>
</feature>
<dbReference type="Gene3D" id="2.30.29.30">
    <property type="entry name" value="Pleckstrin-homology domain (PH domain)/Phosphotyrosine-binding domain (PTB)"/>
    <property type="match status" value="1"/>
</dbReference>
<dbReference type="RefSeq" id="XP_008866914.1">
    <property type="nucleotide sequence ID" value="XM_008868692.1"/>
</dbReference>
<protein>
    <submittedName>
        <fullName evidence="2">Uncharacterized protein</fullName>
    </submittedName>
</protein>
<dbReference type="GeneID" id="20081416"/>
<dbReference type="EMBL" id="KI913958">
    <property type="protein sequence ID" value="ETW03958.1"/>
    <property type="molecule type" value="Genomic_DNA"/>
</dbReference>
<gene>
    <name evidence="2" type="ORF">H310_04366</name>
</gene>
<sequence>MSTMSVLGQLAKSRTAPMSSPIGSEKPTVPRHRGSVPNTIVNTIRGASFRPSLVMFSSKPIVPHEDPSTSSIISNPIYDAYKKARLEVLRMEAIWHLLVTGIEVTKYPHQGAARTRVLWLALDGRLCLGKAKGQIDSAKAISLWSIDCLERGCTAPQFNLSLSWRETRGREQTCFSVRGKHAGQSFALQVQSVHVRNVIVDNVNTFLNHMQGDVDGDFPKAIRVRIAQQFAATGEVLSIHEVRAVLHREGSEASKLRHGCPCPNSQTFDSGFESESDSDS</sequence>
<accession>A0A024UEC9</accession>